<protein>
    <submittedName>
        <fullName evidence="1">Uncharacterized protein</fullName>
    </submittedName>
</protein>
<dbReference type="AlphaFoldDB" id="A0A4U6CNW3"/>
<proteinExistence type="predicted"/>
<accession>A0A4U6CNW3</accession>
<dbReference type="SUPFAM" id="SSF82171">
    <property type="entry name" value="DPP6 N-terminal domain-like"/>
    <property type="match status" value="1"/>
</dbReference>
<dbReference type="Pfam" id="PF07676">
    <property type="entry name" value="PD40"/>
    <property type="match status" value="2"/>
</dbReference>
<gene>
    <name evidence="1" type="ORF">FDK13_34040</name>
</gene>
<keyword evidence="2" id="KW-1185">Reference proteome</keyword>
<dbReference type="RefSeq" id="WP_137344480.1">
    <property type="nucleotide sequence ID" value="NZ_BSQH01000011.1"/>
</dbReference>
<sequence length="328" mass="37253">MKRLILLSLTAICLTSCWPFFSHDKDGKFLEEVVRLDDFNSEFDDYNSNMASNRSGSTHLLFSSKREKKNVFNLVSARADFSYGDRLELKPHVAGSYSNDPYSGVQFLASRANGNFNVLGPKSIRLNSDFDSFGEKNDLMLFYADDSEGTLDIKHLTYGGEPDPEKFDILNSDKDDAYPTFSYNGEKIYFCSNRGGNFDIYEVTILRTSAEHVTRENLVHPKDYSIRKMDELSSPYEDKCPYLLNDTMVFVSDRPGGKGGFDVYTSKLTNGKWSAPVNAGDRINTQYNEYRPILPMLDFTYKLMIFSSDRPGGKGGFDLYMTGLEKNF</sequence>
<organism evidence="1 2">
    <name type="scientific">Dyadobacter frigoris</name>
    <dbReference type="NCBI Taxonomy" id="2576211"/>
    <lineage>
        <taxon>Bacteria</taxon>
        <taxon>Pseudomonadati</taxon>
        <taxon>Bacteroidota</taxon>
        <taxon>Cytophagia</taxon>
        <taxon>Cytophagales</taxon>
        <taxon>Spirosomataceae</taxon>
        <taxon>Dyadobacter</taxon>
    </lineage>
</organism>
<comment type="caution">
    <text evidence="1">The sequence shown here is derived from an EMBL/GenBank/DDBJ whole genome shotgun (WGS) entry which is preliminary data.</text>
</comment>
<dbReference type="InterPro" id="IPR011659">
    <property type="entry name" value="WD40"/>
</dbReference>
<evidence type="ECO:0000313" key="2">
    <source>
        <dbReference type="Proteomes" id="UP000304900"/>
    </source>
</evidence>
<dbReference type="Proteomes" id="UP000304900">
    <property type="component" value="Unassembled WGS sequence"/>
</dbReference>
<dbReference type="Gene3D" id="2.120.10.30">
    <property type="entry name" value="TolB, C-terminal domain"/>
    <property type="match status" value="1"/>
</dbReference>
<dbReference type="InterPro" id="IPR011042">
    <property type="entry name" value="6-blade_b-propeller_TolB-like"/>
</dbReference>
<dbReference type="EMBL" id="SZVO01000032">
    <property type="protein sequence ID" value="TKT85275.1"/>
    <property type="molecule type" value="Genomic_DNA"/>
</dbReference>
<name>A0A4U6CNW3_9BACT</name>
<evidence type="ECO:0000313" key="1">
    <source>
        <dbReference type="EMBL" id="TKT85275.1"/>
    </source>
</evidence>
<dbReference type="OrthoDB" id="924386at2"/>
<reference evidence="1 2" key="1">
    <citation type="submission" date="2019-05" db="EMBL/GenBank/DDBJ databases">
        <title>Dyadobacter AR-3-8 sp. nov., isolated from arctic soil.</title>
        <authorList>
            <person name="Chaudhary D.K."/>
        </authorList>
    </citation>
    <scope>NUCLEOTIDE SEQUENCE [LARGE SCALE GENOMIC DNA]</scope>
    <source>
        <strain evidence="1 2">AR-3-8</strain>
    </source>
</reference>